<name>A0ABT7ZSV4_9FLAO</name>
<comment type="caution">
    <text evidence="3">The sequence shown here is derived from an EMBL/GenBank/DDBJ whole genome shotgun (WGS) entry which is preliminary data.</text>
</comment>
<keyword evidence="2" id="KW-1133">Transmembrane helix</keyword>
<evidence type="ECO:0000313" key="3">
    <source>
        <dbReference type="EMBL" id="MDN3492077.1"/>
    </source>
</evidence>
<keyword evidence="4" id="KW-1185">Reference proteome</keyword>
<accession>A0ABT7ZSV4</accession>
<dbReference type="EMBL" id="JASDDK010000002">
    <property type="protein sequence ID" value="MDN3492077.1"/>
    <property type="molecule type" value="Genomic_DNA"/>
</dbReference>
<feature type="compositionally biased region" description="Polar residues" evidence="1">
    <location>
        <begin position="84"/>
        <end position="95"/>
    </location>
</feature>
<feature type="transmembrane region" description="Helical" evidence="2">
    <location>
        <begin position="58"/>
        <end position="77"/>
    </location>
</feature>
<dbReference type="Proteomes" id="UP001231197">
    <property type="component" value="Unassembled WGS sequence"/>
</dbReference>
<keyword evidence="2" id="KW-0472">Membrane</keyword>
<feature type="region of interest" description="Disordered" evidence="1">
    <location>
        <begin position="83"/>
        <end position="111"/>
    </location>
</feature>
<keyword evidence="2" id="KW-0812">Transmembrane</keyword>
<protein>
    <recommendedName>
        <fullName evidence="5">FUSC family protein</fullName>
    </recommendedName>
</protein>
<evidence type="ECO:0000313" key="4">
    <source>
        <dbReference type="Proteomes" id="UP001231197"/>
    </source>
</evidence>
<evidence type="ECO:0008006" key="5">
    <source>
        <dbReference type="Google" id="ProtNLM"/>
    </source>
</evidence>
<evidence type="ECO:0000256" key="2">
    <source>
        <dbReference type="SAM" id="Phobius"/>
    </source>
</evidence>
<evidence type="ECO:0000256" key="1">
    <source>
        <dbReference type="SAM" id="MobiDB-lite"/>
    </source>
</evidence>
<proteinExistence type="predicted"/>
<feature type="compositionally biased region" description="Basic and acidic residues" evidence="1">
    <location>
        <begin position="102"/>
        <end position="111"/>
    </location>
</feature>
<reference evidence="3 4" key="1">
    <citation type="journal article" date="2023" name="Int. J. Syst. Evol. Microbiol.">
        <title>Winogradskyella bathintestinalis sp. nov., isolated from the intestine of the deep-sea loosejaw dragonfish, Malacosteus niger.</title>
        <authorList>
            <person name="Uniacke-Lowe S."/>
            <person name="Johnson C.N."/>
            <person name="Stanton C."/>
            <person name="Hill C."/>
            <person name="Ross P."/>
        </authorList>
    </citation>
    <scope>NUCLEOTIDE SEQUENCE [LARGE SCALE GENOMIC DNA]</scope>
    <source>
        <strain evidence="3 4">APC 3343</strain>
    </source>
</reference>
<organism evidence="3 4">
    <name type="scientific">Winogradskyella bathintestinalis</name>
    <dbReference type="NCBI Taxonomy" id="3035208"/>
    <lineage>
        <taxon>Bacteria</taxon>
        <taxon>Pseudomonadati</taxon>
        <taxon>Bacteroidota</taxon>
        <taxon>Flavobacteriia</taxon>
        <taxon>Flavobacteriales</taxon>
        <taxon>Flavobacteriaceae</taxon>
        <taxon>Winogradskyella</taxon>
    </lineage>
</organism>
<sequence length="111" mass="12541">MKKVLIVIGLISAFAATILSVTKFFNLAISPIIIAFICGLILLFLSKKDQQKTKPVQYIFLLVIMSLGFIVFKGFIYTPEVDTTEQPKQTEQNDTNGDETYNDSKEMKEEL</sequence>
<gene>
    <name evidence="3" type="ORF">QMA06_05055</name>
</gene>
<dbReference type="RefSeq" id="WP_290205788.1">
    <property type="nucleotide sequence ID" value="NZ_JASDDK010000002.1"/>
</dbReference>
<feature type="transmembrane region" description="Helical" evidence="2">
    <location>
        <begin position="25"/>
        <end position="46"/>
    </location>
</feature>